<protein>
    <submittedName>
        <fullName evidence="2">Uncharacterized protein</fullName>
    </submittedName>
</protein>
<reference evidence="2 3" key="1">
    <citation type="submission" date="2014-10" db="EMBL/GenBank/DDBJ databases">
        <title>Draft genome sequence of Novosphingobium subterraneum DSM 12447.</title>
        <authorList>
            <person name="Gan H.M."/>
            <person name="Gan H.Y."/>
            <person name="Savka M.A."/>
        </authorList>
    </citation>
    <scope>NUCLEOTIDE SEQUENCE [LARGE SCALE GENOMIC DNA]</scope>
    <source>
        <strain evidence="2 3">DSM 12447</strain>
    </source>
</reference>
<keyword evidence="1" id="KW-0472">Membrane</keyword>
<proteinExistence type="predicted"/>
<accession>A0A0B8Z9K2</accession>
<keyword evidence="1" id="KW-0812">Transmembrane</keyword>
<dbReference type="Proteomes" id="UP000031338">
    <property type="component" value="Unassembled WGS sequence"/>
</dbReference>
<name>A0A0B8Z9K2_9SPHN</name>
<keyword evidence="1" id="KW-1133">Transmembrane helix</keyword>
<gene>
    <name evidence="2" type="ORF">NJ75_03936</name>
</gene>
<evidence type="ECO:0000313" key="2">
    <source>
        <dbReference type="EMBL" id="KHS42915.1"/>
    </source>
</evidence>
<sequence length="95" mass="10729">MALAMNGTGERAFLEARDILRKGGALTREECQKLEHLFDEVSGTQFIALTQDPAHYRALRDFDRHLRRPALPVIVIMAFLLALSVAVGIFIRLQH</sequence>
<dbReference type="RefSeq" id="WP_039337545.1">
    <property type="nucleotide sequence ID" value="NZ_JBNNWK010000045.1"/>
</dbReference>
<comment type="caution">
    <text evidence="2">The sequence shown here is derived from an EMBL/GenBank/DDBJ whole genome shotgun (WGS) entry which is preliminary data.</text>
</comment>
<keyword evidence="3" id="KW-1185">Reference proteome</keyword>
<dbReference type="PATRIC" id="fig|48936.3.peg.3970"/>
<evidence type="ECO:0000313" key="3">
    <source>
        <dbReference type="Proteomes" id="UP000031338"/>
    </source>
</evidence>
<evidence type="ECO:0000256" key="1">
    <source>
        <dbReference type="SAM" id="Phobius"/>
    </source>
</evidence>
<dbReference type="AlphaFoldDB" id="A0A0B8Z9K2"/>
<dbReference type="EMBL" id="JRVC01000024">
    <property type="protein sequence ID" value="KHS42915.1"/>
    <property type="molecule type" value="Genomic_DNA"/>
</dbReference>
<dbReference type="STRING" id="48936.NJ75_03936"/>
<organism evidence="2 3">
    <name type="scientific">Novosphingobium subterraneum</name>
    <dbReference type="NCBI Taxonomy" id="48936"/>
    <lineage>
        <taxon>Bacteria</taxon>
        <taxon>Pseudomonadati</taxon>
        <taxon>Pseudomonadota</taxon>
        <taxon>Alphaproteobacteria</taxon>
        <taxon>Sphingomonadales</taxon>
        <taxon>Sphingomonadaceae</taxon>
        <taxon>Novosphingobium</taxon>
    </lineage>
</organism>
<feature type="transmembrane region" description="Helical" evidence="1">
    <location>
        <begin position="70"/>
        <end position="91"/>
    </location>
</feature>